<feature type="region of interest" description="Disordered" evidence="7">
    <location>
        <begin position="1"/>
        <end position="21"/>
    </location>
</feature>
<dbReference type="STRING" id="230819.A0A5C3L272"/>
<dbReference type="PANTHER" id="PTHR43731:SF14">
    <property type="entry name" value="PRESENILIN-ASSOCIATED RHOMBOID-LIKE PROTEIN, MITOCHONDRIAL"/>
    <property type="match status" value="1"/>
</dbReference>
<feature type="compositionally biased region" description="Polar residues" evidence="7">
    <location>
        <begin position="1"/>
        <end position="10"/>
    </location>
</feature>
<name>A0A5C3L272_COPMA</name>
<evidence type="ECO:0000256" key="4">
    <source>
        <dbReference type="ARBA" id="ARBA00022801"/>
    </source>
</evidence>
<comment type="subcellular location">
    <subcellularLocation>
        <location evidence="1">Membrane</location>
        <topology evidence="1">Multi-pass membrane protein</topology>
    </subcellularLocation>
</comment>
<dbReference type="PANTHER" id="PTHR43731">
    <property type="entry name" value="RHOMBOID PROTEASE"/>
    <property type="match status" value="1"/>
</dbReference>
<dbReference type="Pfam" id="PF01694">
    <property type="entry name" value="Rhomboid"/>
    <property type="match status" value="1"/>
</dbReference>
<evidence type="ECO:0000259" key="9">
    <source>
        <dbReference type="Pfam" id="PF01694"/>
    </source>
</evidence>
<evidence type="ECO:0000256" key="3">
    <source>
        <dbReference type="ARBA" id="ARBA00022692"/>
    </source>
</evidence>
<dbReference type="GO" id="GO:0004252">
    <property type="term" value="F:serine-type endopeptidase activity"/>
    <property type="evidence" value="ECO:0007669"/>
    <property type="project" value="InterPro"/>
</dbReference>
<proteinExistence type="inferred from homology"/>
<dbReference type="InterPro" id="IPR035952">
    <property type="entry name" value="Rhomboid-like_sf"/>
</dbReference>
<comment type="similarity">
    <text evidence="2">Belongs to the peptidase S54 family.</text>
</comment>
<keyword evidence="6 8" id="KW-0472">Membrane</keyword>
<organism evidence="10 11">
    <name type="scientific">Coprinopsis marcescibilis</name>
    <name type="common">Agaric fungus</name>
    <name type="synonym">Psathyrella marcescibilis</name>
    <dbReference type="NCBI Taxonomy" id="230819"/>
    <lineage>
        <taxon>Eukaryota</taxon>
        <taxon>Fungi</taxon>
        <taxon>Dikarya</taxon>
        <taxon>Basidiomycota</taxon>
        <taxon>Agaricomycotina</taxon>
        <taxon>Agaricomycetes</taxon>
        <taxon>Agaricomycetidae</taxon>
        <taxon>Agaricales</taxon>
        <taxon>Agaricineae</taxon>
        <taxon>Psathyrellaceae</taxon>
        <taxon>Coprinopsis</taxon>
    </lineage>
</organism>
<feature type="non-terminal residue" evidence="10">
    <location>
        <position position="229"/>
    </location>
</feature>
<feature type="domain" description="Peptidase S54 rhomboid" evidence="9">
    <location>
        <begin position="81"/>
        <end position="225"/>
    </location>
</feature>
<evidence type="ECO:0000256" key="7">
    <source>
        <dbReference type="SAM" id="MobiDB-lite"/>
    </source>
</evidence>
<feature type="non-terminal residue" evidence="10">
    <location>
        <position position="1"/>
    </location>
</feature>
<dbReference type="SUPFAM" id="SSF144091">
    <property type="entry name" value="Rhomboid-like"/>
    <property type="match status" value="1"/>
</dbReference>
<evidence type="ECO:0000313" key="11">
    <source>
        <dbReference type="Proteomes" id="UP000307440"/>
    </source>
</evidence>
<protein>
    <recommendedName>
        <fullName evidence="9">Peptidase S54 rhomboid domain-containing protein</fullName>
    </recommendedName>
</protein>
<dbReference type="InterPro" id="IPR022764">
    <property type="entry name" value="Peptidase_S54_rhomboid_dom"/>
</dbReference>
<evidence type="ECO:0000256" key="6">
    <source>
        <dbReference type="ARBA" id="ARBA00023136"/>
    </source>
</evidence>
<dbReference type="Proteomes" id="UP000307440">
    <property type="component" value="Unassembled WGS sequence"/>
</dbReference>
<reference evidence="10 11" key="1">
    <citation type="journal article" date="2019" name="Nat. Ecol. Evol.">
        <title>Megaphylogeny resolves global patterns of mushroom evolution.</title>
        <authorList>
            <person name="Varga T."/>
            <person name="Krizsan K."/>
            <person name="Foldi C."/>
            <person name="Dima B."/>
            <person name="Sanchez-Garcia M."/>
            <person name="Sanchez-Ramirez S."/>
            <person name="Szollosi G.J."/>
            <person name="Szarkandi J.G."/>
            <person name="Papp V."/>
            <person name="Albert L."/>
            <person name="Andreopoulos W."/>
            <person name="Angelini C."/>
            <person name="Antonin V."/>
            <person name="Barry K.W."/>
            <person name="Bougher N.L."/>
            <person name="Buchanan P."/>
            <person name="Buyck B."/>
            <person name="Bense V."/>
            <person name="Catcheside P."/>
            <person name="Chovatia M."/>
            <person name="Cooper J."/>
            <person name="Damon W."/>
            <person name="Desjardin D."/>
            <person name="Finy P."/>
            <person name="Geml J."/>
            <person name="Haridas S."/>
            <person name="Hughes K."/>
            <person name="Justo A."/>
            <person name="Karasinski D."/>
            <person name="Kautmanova I."/>
            <person name="Kiss B."/>
            <person name="Kocsube S."/>
            <person name="Kotiranta H."/>
            <person name="LaButti K.M."/>
            <person name="Lechner B.E."/>
            <person name="Liimatainen K."/>
            <person name="Lipzen A."/>
            <person name="Lukacs Z."/>
            <person name="Mihaltcheva S."/>
            <person name="Morgado L.N."/>
            <person name="Niskanen T."/>
            <person name="Noordeloos M.E."/>
            <person name="Ohm R.A."/>
            <person name="Ortiz-Santana B."/>
            <person name="Ovrebo C."/>
            <person name="Racz N."/>
            <person name="Riley R."/>
            <person name="Savchenko A."/>
            <person name="Shiryaev A."/>
            <person name="Soop K."/>
            <person name="Spirin V."/>
            <person name="Szebenyi C."/>
            <person name="Tomsovsky M."/>
            <person name="Tulloss R.E."/>
            <person name="Uehling J."/>
            <person name="Grigoriev I.V."/>
            <person name="Vagvolgyi C."/>
            <person name="Papp T."/>
            <person name="Martin F.M."/>
            <person name="Miettinen O."/>
            <person name="Hibbett D.S."/>
            <person name="Nagy L.G."/>
        </authorList>
    </citation>
    <scope>NUCLEOTIDE SEQUENCE [LARGE SCALE GENOMIC DNA]</scope>
    <source>
        <strain evidence="10 11">CBS 121175</strain>
    </source>
</reference>
<feature type="transmembrane region" description="Helical" evidence="8">
    <location>
        <begin position="209"/>
        <end position="226"/>
    </location>
</feature>
<feature type="transmembrane region" description="Helical" evidence="8">
    <location>
        <begin position="32"/>
        <end position="51"/>
    </location>
</feature>
<evidence type="ECO:0000256" key="1">
    <source>
        <dbReference type="ARBA" id="ARBA00004141"/>
    </source>
</evidence>
<feature type="transmembrane region" description="Helical" evidence="8">
    <location>
        <begin position="156"/>
        <end position="177"/>
    </location>
</feature>
<keyword evidence="3 8" id="KW-0812">Transmembrane</keyword>
<accession>A0A5C3L272</accession>
<sequence length="229" mass="25666">SRSFSSSPKQQLRYHPPPRRPPSFFDRISDNTIIYGILGLNILVFGMWYMADQKLRLERDPQAVVWMFKNFTSSIENLKQGRFWTLLTSCFSQRDFSHIIFNAFTFYFTAPAVLYMLGARKFLWVYIGGGLVSSATSLIYANYITQSDRPSLGASGAIFSIVTFLACAAPTMIFRLYGIVPVPAWLLVSGLFGYDAYQTVNKTQGTVDTVGHIGGVLAGIAFFIAMRGR</sequence>
<dbReference type="OrthoDB" id="418595at2759"/>
<feature type="transmembrane region" description="Helical" evidence="8">
    <location>
        <begin position="123"/>
        <end position="144"/>
    </location>
</feature>
<dbReference type="Gene3D" id="1.20.1540.10">
    <property type="entry name" value="Rhomboid-like"/>
    <property type="match status" value="1"/>
</dbReference>
<dbReference type="AlphaFoldDB" id="A0A5C3L272"/>
<evidence type="ECO:0000313" key="10">
    <source>
        <dbReference type="EMBL" id="TFK27084.1"/>
    </source>
</evidence>
<dbReference type="GO" id="GO:0016020">
    <property type="term" value="C:membrane"/>
    <property type="evidence" value="ECO:0007669"/>
    <property type="project" value="UniProtKB-SubCell"/>
</dbReference>
<keyword evidence="5 8" id="KW-1133">Transmembrane helix</keyword>
<feature type="transmembrane region" description="Helical" evidence="8">
    <location>
        <begin position="99"/>
        <end position="117"/>
    </location>
</feature>
<dbReference type="InterPro" id="IPR050925">
    <property type="entry name" value="Rhomboid_protease_S54"/>
</dbReference>
<evidence type="ECO:0000256" key="8">
    <source>
        <dbReference type="SAM" id="Phobius"/>
    </source>
</evidence>
<evidence type="ECO:0000256" key="5">
    <source>
        <dbReference type="ARBA" id="ARBA00022989"/>
    </source>
</evidence>
<gene>
    <name evidence="10" type="ORF">FA15DRAFT_567481</name>
</gene>
<evidence type="ECO:0000256" key="2">
    <source>
        <dbReference type="ARBA" id="ARBA00009045"/>
    </source>
</evidence>
<keyword evidence="11" id="KW-1185">Reference proteome</keyword>
<dbReference type="EMBL" id="ML210168">
    <property type="protein sequence ID" value="TFK27084.1"/>
    <property type="molecule type" value="Genomic_DNA"/>
</dbReference>
<keyword evidence="4" id="KW-0378">Hydrolase</keyword>